<dbReference type="InterPro" id="IPR013328">
    <property type="entry name" value="6PGD_dom2"/>
</dbReference>
<evidence type="ECO:0000259" key="8">
    <source>
        <dbReference type="Pfam" id="PF01232"/>
    </source>
</evidence>
<evidence type="ECO:0000256" key="1">
    <source>
        <dbReference type="ARBA" id="ARBA00006541"/>
    </source>
</evidence>
<evidence type="ECO:0000256" key="4">
    <source>
        <dbReference type="ARBA" id="ARBA00023002"/>
    </source>
</evidence>
<dbReference type="Gene3D" id="3.40.50.720">
    <property type="entry name" value="NAD(P)-binding Rossmann-like Domain"/>
    <property type="match status" value="1"/>
</dbReference>
<dbReference type="HAMAP" id="MF_00196">
    <property type="entry name" value="Mannitol_dehydrog"/>
    <property type="match status" value="1"/>
</dbReference>
<evidence type="ECO:0000313" key="10">
    <source>
        <dbReference type="EMBL" id="TYC99953.1"/>
    </source>
</evidence>
<name>A0A5D0XTA6_9MICC</name>
<dbReference type="PANTHER" id="PTHR30524">
    <property type="entry name" value="MANNITOL-1-PHOSPHATE 5-DEHYDROGENASE"/>
    <property type="match status" value="1"/>
</dbReference>
<comment type="catalytic activity">
    <reaction evidence="6 7">
        <text>D-mannitol 1-phosphate + NAD(+) = beta-D-fructose 6-phosphate + NADH + H(+)</text>
        <dbReference type="Rhea" id="RHEA:19661"/>
        <dbReference type="ChEBI" id="CHEBI:15378"/>
        <dbReference type="ChEBI" id="CHEBI:57540"/>
        <dbReference type="ChEBI" id="CHEBI:57634"/>
        <dbReference type="ChEBI" id="CHEBI:57945"/>
        <dbReference type="ChEBI" id="CHEBI:61381"/>
        <dbReference type="EC" id="1.1.1.17"/>
    </reaction>
</comment>
<dbReference type="GO" id="GO:0019592">
    <property type="term" value="P:mannitol catabolic process"/>
    <property type="evidence" value="ECO:0007669"/>
    <property type="project" value="TreeGrafter"/>
</dbReference>
<evidence type="ECO:0000256" key="3">
    <source>
        <dbReference type="ARBA" id="ARBA00016219"/>
    </source>
</evidence>
<accession>A0A5D0XTA6</accession>
<dbReference type="InterPro" id="IPR008927">
    <property type="entry name" value="6-PGluconate_DH-like_C_sf"/>
</dbReference>
<keyword evidence="5 7" id="KW-0520">NAD</keyword>
<evidence type="ECO:0000256" key="2">
    <source>
        <dbReference type="ARBA" id="ARBA00012939"/>
    </source>
</evidence>
<dbReference type="InterPro" id="IPR013118">
    <property type="entry name" value="Mannitol_DH_C"/>
</dbReference>
<proteinExistence type="inferred from homology"/>
<dbReference type="PRINTS" id="PR00084">
    <property type="entry name" value="MTLDHDRGNASE"/>
</dbReference>
<dbReference type="EMBL" id="VSLD01000001">
    <property type="protein sequence ID" value="TYC99953.1"/>
    <property type="molecule type" value="Genomic_DNA"/>
</dbReference>
<evidence type="ECO:0000259" key="9">
    <source>
        <dbReference type="Pfam" id="PF08125"/>
    </source>
</evidence>
<feature type="domain" description="Mannitol dehydrogenase N-terminal" evidence="8">
    <location>
        <begin position="1"/>
        <end position="194"/>
    </location>
</feature>
<keyword evidence="4 7" id="KW-0560">Oxidoreductase</keyword>
<dbReference type="InterPro" id="IPR013131">
    <property type="entry name" value="Mannitol_DH_N"/>
</dbReference>
<evidence type="ECO:0000256" key="7">
    <source>
        <dbReference type="HAMAP-Rule" id="MF_00196"/>
    </source>
</evidence>
<dbReference type="OrthoDB" id="271711at2"/>
<dbReference type="InterPro" id="IPR036291">
    <property type="entry name" value="NAD(P)-bd_dom_sf"/>
</dbReference>
<sequence length="385" mass="41175">MKAVHFGAGNIGRGFVGLLLHEAGYEVVFADVADALIGQLASTPSYVVHEVGEDPTTRTVDNYRALNSRSQEEEVIAEIATADIVTTAVGPSVLKFLAPVIARAIARRDRELEPLQIMACENAINATDLLHREVEHTYDGAALDLAARAVFANTAVDRIVPNQAEGQGLDVTVETFFEWVIDRTPFSGRTPDIPGVTWVDDLAPYIERKLFTVNTGHAAAAYFGYAAGAEKIADAMADESVASRVRAVLGETKELLVARHGFDAGEQEAYVQKILHRFSNQHLPDTVVRVGRAPLRKLGRSERFVAPAAGLAERGMNPEALLGAMEAALSFSAPDDPEVAALAEILATQDPAEATTSITGLDAGHPLFGAVRDLVARHGRGQHGS</sequence>
<dbReference type="Gene3D" id="1.10.1040.10">
    <property type="entry name" value="N-(1-d-carboxylethyl)-l-norvaline Dehydrogenase, domain 2"/>
    <property type="match status" value="1"/>
</dbReference>
<dbReference type="NCBIfam" id="NF002652">
    <property type="entry name" value="PRK02318.2-5"/>
    <property type="match status" value="1"/>
</dbReference>
<evidence type="ECO:0000313" key="11">
    <source>
        <dbReference type="Proteomes" id="UP000323410"/>
    </source>
</evidence>
<reference evidence="10 11" key="1">
    <citation type="submission" date="2019-08" db="EMBL/GenBank/DDBJ databases">
        <title>Genone of Arthrobacter echini P9.</title>
        <authorList>
            <person name="Bowman J.P."/>
        </authorList>
    </citation>
    <scope>NUCLEOTIDE SEQUENCE [LARGE SCALE GENOMIC DNA]</scope>
    <source>
        <strain evidence="10 11">P9</strain>
    </source>
</reference>
<dbReference type="InterPro" id="IPR000669">
    <property type="entry name" value="Mannitol_DH"/>
</dbReference>
<comment type="similarity">
    <text evidence="1 7">Belongs to the mannitol dehydrogenase family.</text>
</comment>
<dbReference type="SUPFAM" id="SSF51735">
    <property type="entry name" value="NAD(P)-binding Rossmann-fold domains"/>
    <property type="match status" value="1"/>
</dbReference>
<dbReference type="RefSeq" id="WP_148599273.1">
    <property type="nucleotide sequence ID" value="NZ_VSLD01000001.1"/>
</dbReference>
<feature type="binding site" evidence="7">
    <location>
        <begin position="3"/>
        <end position="14"/>
    </location>
    <ligand>
        <name>NAD(+)</name>
        <dbReference type="ChEBI" id="CHEBI:57540"/>
    </ligand>
</feature>
<dbReference type="Proteomes" id="UP000323410">
    <property type="component" value="Unassembled WGS sequence"/>
</dbReference>
<gene>
    <name evidence="7" type="primary">mtlD</name>
    <name evidence="10" type="ORF">FQ377_00300</name>
</gene>
<comment type="caution">
    <text evidence="10">The sequence shown here is derived from an EMBL/GenBank/DDBJ whole genome shotgun (WGS) entry which is preliminary data.</text>
</comment>
<dbReference type="AlphaFoldDB" id="A0A5D0XTA6"/>
<dbReference type="Pfam" id="PF01232">
    <property type="entry name" value="Mannitol_dh"/>
    <property type="match status" value="1"/>
</dbReference>
<evidence type="ECO:0000256" key="6">
    <source>
        <dbReference type="ARBA" id="ARBA00048615"/>
    </source>
</evidence>
<dbReference type="InterPro" id="IPR023028">
    <property type="entry name" value="Mannitol_1_phos_5_DH"/>
</dbReference>
<dbReference type="SUPFAM" id="SSF48179">
    <property type="entry name" value="6-phosphogluconate dehydrogenase C-terminal domain-like"/>
    <property type="match status" value="1"/>
</dbReference>
<dbReference type="Pfam" id="PF08125">
    <property type="entry name" value="Mannitol_dh_C"/>
    <property type="match status" value="1"/>
</dbReference>
<dbReference type="GO" id="GO:0008926">
    <property type="term" value="F:mannitol-1-phosphate 5-dehydrogenase activity"/>
    <property type="evidence" value="ECO:0007669"/>
    <property type="project" value="UniProtKB-UniRule"/>
</dbReference>
<dbReference type="PANTHER" id="PTHR30524:SF0">
    <property type="entry name" value="ALTRONATE OXIDOREDUCTASE-RELATED"/>
    <property type="match status" value="1"/>
</dbReference>
<evidence type="ECO:0000256" key="5">
    <source>
        <dbReference type="ARBA" id="ARBA00023027"/>
    </source>
</evidence>
<dbReference type="GO" id="GO:0005829">
    <property type="term" value="C:cytosol"/>
    <property type="evidence" value="ECO:0007669"/>
    <property type="project" value="TreeGrafter"/>
</dbReference>
<keyword evidence="11" id="KW-1185">Reference proteome</keyword>
<dbReference type="EC" id="1.1.1.17" evidence="2 7"/>
<protein>
    <recommendedName>
        <fullName evidence="3 7">Mannitol-1-phosphate 5-dehydrogenase</fullName>
        <ecNumber evidence="2 7">1.1.1.17</ecNumber>
    </recommendedName>
</protein>
<feature type="domain" description="Mannitol dehydrogenase C-terminal" evidence="9">
    <location>
        <begin position="201"/>
        <end position="342"/>
    </location>
</feature>
<organism evidence="10 11">
    <name type="scientific">Arthrobacter echini</name>
    <dbReference type="NCBI Taxonomy" id="1529066"/>
    <lineage>
        <taxon>Bacteria</taxon>
        <taxon>Bacillati</taxon>
        <taxon>Actinomycetota</taxon>
        <taxon>Actinomycetes</taxon>
        <taxon>Micrococcales</taxon>
        <taxon>Micrococcaceae</taxon>
        <taxon>Arthrobacter</taxon>
    </lineage>
</organism>